<keyword evidence="2" id="KW-1185">Reference proteome</keyword>
<evidence type="ECO:0000313" key="1">
    <source>
        <dbReference type="EMBL" id="MDR7356668.1"/>
    </source>
</evidence>
<organism evidence="1 2">
    <name type="scientific">Paeniglutamicibacter sulfureus</name>
    <dbReference type="NCBI Taxonomy" id="43666"/>
    <lineage>
        <taxon>Bacteria</taxon>
        <taxon>Bacillati</taxon>
        <taxon>Actinomycetota</taxon>
        <taxon>Actinomycetes</taxon>
        <taxon>Micrococcales</taxon>
        <taxon>Micrococcaceae</taxon>
        <taxon>Paeniglutamicibacter</taxon>
    </lineage>
</organism>
<accession>A0ABU2BFY4</accession>
<dbReference type="RefSeq" id="WP_310287620.1">
    <property type="nucleotide sequence ID" value="NZ_BAAAWO010000001.1"/>
</dbReference>
<dbReference type="Proteomes" id="UP001183817">
    <property type="component" value="Unassembled WGS sequence"/>
</dbReference>
<gene>
    <name evidence="1" type="ORF">J2S64_000359</name>
</gene>
<comment type="caution">
    <text evidence="1">The sequence shown here is derived from an EMBL/GenBank/DDBJ whole genome shotgun (WGS) entry which is preliminary data.</text>
</comment>
<dbReference type="EMBL" id="JAVDYI010000001">
    <property type="protein sequence ID" value="MDR7356668.1"/>
    <property type="molecule type" value="Genomic_DNA"/>
</dbReference>
<proteinExistence type="predicted"/>
<evidence type="ECO:0000313" key="2">
    <source>
        <dbReference type="Proteomes" id="UP001183817"/>
    </source>
</evidence>
<name>A0ABU2BFY4_9MICC</name>
<protein>
    <submittedName>
        <fullName evidence="1">Uncharacterized protein</fullName>
    </submittedName>
</protein>
<sequence length="83" mass="8728">MLAVGTTARLLNPSETAANSGIQKLVDAGALKFGGRGKRDQAWSPAGVTAEAEGLVQRIGEYRQDLLMPNVRAHLSKRGLPGS</sequence>
<reference evidence="1 2" key="1">
    <citation type="submission" date="2023-07" db="EMBL/GenBank/DDBJ databases">
        <title>Sequencing the genomes of 1000 actinobacteria strains.</title>
        <authorList>
            <person name="Klenk H.-P."/>
        </authorList>
    </citation>
    <scope>NUCLEOTIDE SEQUENCE [LARGE SCALE GENOMIC DNA]</scope>
    <source>
        <strain evidence="1 2">DSM 20167</strain>
    </source>
</reference>